<evidence type="ECO:0000259" key="4">
    <source>
        <dbReference type="Pfam" id="PF00085"/>
    </source>
</evidence>
<reference evidence="5" key="1">
    <citation type="submission" date="2015-11" db="EMBL/GenBank/DDBJ databases">
        <title>De novo transcriptome assembly of four potential Pierce s Disease insect vectors from Arizona vineyards.</title>
        <authorList>
            <person name="Tassone E.E."/>
        </authorList>
    </citation>
    <scope>NUCLEOTIDE SEQUENCE</scope>
</reference>
<feature type="chain" id="PRO_5008586810" description="Thioredoxin domain-containing protein" evidence="3">
    <location>
        <begin position="26"/>
        <end position="324"/>
    </location>
</feature>
<dbReference type="Gene3D" id="3.40.30.10">
    <property type="entry name" value="Glutaredoxin"/>
    <property type="match status" value="2"/>
</dbReference>
<keyword evidence="2" id="KW-0812">Transmembrane</keyword>
<dbReference type="SUPFAM" id="SSF52833">
    <property type="entry name" value="Thioredoxin-like"/>
    <property type="match status" value="2"/>
</dbReference>
<proteinExistence type="predicted"/>
<feature type="transmembrane region" description="Helical" evidence="2">
    <location>
        <begin position="271"/>
        <end position="292"/>
    </location>
</feature>
<evidence type="ECO:0000256" key="3">
    <source>
        <dbReference type="SAM" id="SignalP"/>
    </source>
</evidence>
<dbReference type="PANTHER" id="PTHR19991">
    <property type="entry name" value="L 2 01289"/>
    <property type="match status" value="1"/>
</dbReference>
<feature type="compositionally biased region" description="Basic and acidic residues" evidence="1">
    <location>
        <begin position="306"/>
        <end position="324"/>
    </location>
</feature>
<evidence type="ECO:0000256" key="2">
    <source>
        <dbReference type="SAM" id="Phobius"/>
    </source>
</evidence>
<keyword evidence="3" id="KW-0732">Signal</keyword>
<dbReference type="AlphaFoldDB" id="A0A1B6KMU8"/>
<feature type="domain" description="Thioredoxin" evidence="4">
    <location>
        <begin position="132"/>
        <end position="219"/>
    </location>
</feature>
<dbReference type="Pfam" id="PF00085">
    <property type="entry name" value="Thioredoxin"/>
    <property type="match status" value="1"/>
</dbReference>
<accession>A0A1B6KMU8</accession>
<keyword evidence="2" id="KW-0472">Membrane</keyword>
<keyword evidence="2" id="KW-1133">Transmembrane helix</keyword>
<sequence length="324" mass="37067">MFESSKMNIYSTILIILIAIYGTSGKLEVVDDDALLDLINTEQFVVVLFTKTDCPQCAEYEKALLEIREDVVDQMNAYVVACANSMLVKLYDPNKEPSIVYFRHGVPLLYVDSVYNEELLLHTIENNQEPAVRELNDENFEHITQAASGATTGDWFVMFYATNCVECQRLQARWETVGSKLKRRLNIARVNRQTTGQVTSRRFGVVETPTFILFRQGKMYRYNIPKYDVASFVTFANDWYKNARTETVPVPKTPFDDLTIQIADYLRENPWLWKLGSIAVCIGVIASVILRLNAGRVAQKKKSVKKEKAEKEKTEKSDKAKKSK</sequence>
<gene>
    <name evidence="5" type="ORF">g.23012</name>
</gene>
<organism evidence="5">
    <name type="scientific">Graphocephala atropunctata</name>
    <dbReference type="NCBI Taxonomy" id="36148"/>
    <lineage>
        <taxon>Eukaryota</taxon>
        <taxon>Metazoa</taxon>
        <taxon>Ecdysozoa</taxon>
        <taxon>Arthropoda</taxon>
        <taxon>Hexapoda</taxon>
        <taxon>Insecta</taxon>
        <taxon>Pterygota</taxon>
        <taxon>Neoptera</taxon>
        <taxon>Paraneoptera</taxon>
        <taxon>Hemiptera</taxon>
        <taxon>Auchenorrhyncha</taxon>
        <taxon>Membracoidea</taxon>
        <taxon>Cicadellidae</taxon>
        <taxon>Cicadellinae</taxon>
        <taxon>Cicadellini</taxon>
        <taxon>Graphocephala</taxon>
    </lineage>
</organism>
<name>A0A1B6KMU8_9HEMI</name>
<dbReference type="PANTHER" id="PTHR19991:SF2">
    <property type="entry name" value="GH08893P"/>
    <property type="match status" value="1"/>
</dbReference>
<dbReference type="InterPro" id="IPR036249">
    <property type="entry name" value="Thioredoxin-like_sf"/>
</dbReference>
<protein>
    <recommendedName>
        <fullName evidence="4">Thioredoxin domain-containing protein</fullName>
    </recommendedName>
</protein>
<dbReference type="CDD" id="cd02961">
    <property type="entry name" value="PDI_a_family"/>
    <property type="match status" value="1"/>
</dbReference>
<dbReference type="InterPro" id="IPR013766">
    <property type="entry name" value="Thioredoxin_domain"/>
</dbReference>
<evidence type="ECO:0000313" key="5">
    <source>
        <dbReference type="EMBL" id="JAT12785.1"/>
    </source>
</evidence>
<dbReference type="EMBL" id="GEBQ01027192">
    <property type="protein sequence ID" value="JAT12785.1"/>
    <property type="molecule type" value="Transcribed_RNA"/>
</dbReference>
<feature type="region of interest" description="Disordered" evidence="1">
    <location>
        <begin position="298"/>
        <end position="324"/>
    </location>
</feature>
<feature type="signal peptide" evidence="3">
    <location>
        <begin position="1"/>
        <end position="25"/>
    </location>
</feature>
<evidence type="ECO:0000256" key="1">
    <source>
        <dbReference type="SAM" id="MobiDB-lite"/>
    </source>
</evidence>